<proteinExistence type="predicted"/>
<gene>
    <name evidence="2" type="ORF">TraAM80_02900</name>
</gene>
<dbReference type="Proteomes" id="UP000283634">
    <property type="component" value="Unassembled WGS sequence"/>
</dbReference>
<evidence type="ECO:0000313" key="2">
    <source>
        <dbReference type="EMBL" id="RNF08143.1"/>
    </source>
</evidence>
<organism evidence="2 3">
    <name type="scientific">Trypanosoma rangeli</name>
    <dbReference type="NCBI Taxonomy" id="5698"/>
    <lineage>
        <taxon>Eukaryota</taxon>
        <taxon>Discoba</taxon>
        <taxon>Euglenozoa</taxon>
        <taxon>Kinetoplastea</taxon>
        <taxon>Metakinetoplastina</taxon>
        <taxon>Trypanosomatida</taxon>
        <taxon>Trypanosomatidae</taxon>
        <taxon>Trypanosoma</taxon>
        <taxon>Herpetosoma</taxon>
    </lineage>
</organism>
<dbReference type="RefSeq" id="XP_029240233.1">
    <property type="nucleotide sequence ID" value="XM_029379890.1"/>
</dbReference>
<comment type="caution">
    <text evidence="2">The sequence shown here is derived from an EMBL/GenBank/DDBJ whole genome shotgun (WGS) entry which is preliminary data.</text>
</comment>
<dbReference type="EMBL" id="MKGL01000072">
    <property type="protein sequence ID" value="RNF08143.1"/>
    <property type="molecule type" value="Genomic_DNA"/>
</dbReference>
<sequence>MPENEKESGILSPPALVHSHDFYRTMLYHHWRRLCGFYQHYNPRAMPNCHKWLRQCSGHEDVLFEELRQIYGPEPAHLSTLEKARTRGAPDGSFESTAEEGILFQAFFDANTRAKKSEVHRAELEKEVVAFLAEKGVCSNGVSAHLVDSCDGDREVLFRALEGVLGRQRTPSLRAVPPLSVDLLSSRSHTGADWRKAPGFIRHRLRLADAAFPAASNFLELSEQTSLDAHPVRPTAAAPAFATVRVPSGSVHGGAVGQTTRRFFGDSNNTTHARG</sequence>
<reference evidence="2 3" key="1">
    <citation type="journal article" date="2018" name="BMC Genomics">
        <title>Genomic comparison of Trypanosoma conorhini and Trypanosoma rangeli to Trypanosoma cruzi strains of high and low virulence.</title>
        <authorList>
            <person name="Bradwell K.R."/>
            <person name="Koparde V.N."/>
            <person name="Matveyev A.V."/>
            <person name="Serrano M.G."/>
            <person name="Alves J.M."/>
            <person name="Parikh H."/>
            <person name="Huang B."/>
            <person name="Lee V."/>
            <person name="Espinosa-Alvarez O."/>
            <person name="Ortiz P.A."/>
            <person name="Costa-Martins A.G."/>
            <person name="Teixeira M.M."/>
            <person name="Buck G.A."/>
        </authorList>
    </citation>
    <scope>NUCLEOTIDE SEQUENCE [LARGE SCALE GENOMIC DNA]</scope>
    <source>
        <strain evidence="2 3">AM80</strain>
    </source>
</reference>
<protein>
    <submittedName>
        <fullName evidence="2">Uncharacterized protein</fullName>
    </submittedName>
</protein>
<keyword evidence="3" id="KW-1185">Reference proteome</keyword>
<dbReference type="AlphaFoldDB" id="A0A422NRP4"/>
<evidence type="ECO:0000256" key="1">
    <source>
        <dbReference type="SAM" id="MobiDB-lite"/>
    </source>
</evidence>
<feature type="compositionally biased region" description="Polar residues" evidence="1">
    <location>
        <begin position="257"/>
        <end position="275"/>
    </location>
</feature>
<name>A0A422NRP4_TRYRA</name>
<feature type="region of interest" description="Disordered" evidence="1">
    <location>
        <begin position="255"/>
        <end position="275"/>
    </location>
</feature>
<dbReference type="GeneID" id="40326833"/>
<evidence type="ECO:0000313" key="3">
    <source>
        <dbReference type="Proteomes" id="UP000283634"/>
    </source>
</evidence>
<accession>A0A422NRP4</accession>
<dbReference type="OrthoDB" id="10389016at2759"/>